<keyword evidence="1 2" id="KW-0413">Isomerase</keyword>
<evidence type="ECO:0000256" key="2">
    <source>
        <dbReference type="PIRNR" id="PIRNR006241"/>
    </source>
</evidence>
<dbReference type="InterPro" id="IPR013022">
    <property type="entry name" value="Xyl_isomerase-like_TIM-brl"/>
</dbReference>
<keyword evidence="6" id="KW-1185">Reference proteome</keyword>
<feature type="active site" description="Proton donor/acceptor" evidence="3">
    <location>
        <position position="143"/>
    </location>
</feature>
<reference evidence="5" key="1">
    <citation type="submission" date="2022-04" db="EMBL/GenBank/DDBJ databases">
        <title>Roseomonas acroporae sp. nov., isolated from coral Acropora digitifera.</title>
        <authorList>
            <person name="Sun H."/>
        </authorList>
    </citation>
    <scope>NUCLEOTIDE SEQUENCE</scope>
    <source>
        <strain evidence="5">NAR14</strain>
    </source>
</reference>
<dbReference type="GO" id="GO:0046487">
    <property type="term" value="P:glyoxylate metabolic process"/>
    <property type="evidence" value="ECO:0007669"/>
    <property type="project" value="TreeGrafter"/>
</dbReference>
<comment type="similarity">
    <text evidence="2">Belongs to the hyi family.</text>
</comment>
<dbReference type="PANTHER" id="PTHR43489:SF6">
    <property type="entry name" value="HYDROXYPYRUVATE ISOMERASE-RELATED"/>
    <property type="match status" value="1"/>
</dbReference>
<dbReference type="Gene3D" id="3.20.20.150">
    <property type="entry name" value="Divalent-metal-dependent TIM barrel enzymes"/>
    <property type="match status" value="1"/>
</dbReference>
<dbReference type="SUPFAM" id="SSF51658">
    <property type="entry name" value="Xylose isomerase-like"/>
    <property type="match status" value="1"/>
</dbReference>
<dbReference type="FunFam" id="3.20.20.150:FF:000007">
    <property type="entry name" value="Hydroxypyruvate isomerase"/>
    <property type="match status" value="1"/>
</dbReference>
<dbReference type="AlphaFoldDB" id="A0A9X1Y3U0"/>
<dbReference type="InterPro" id="IPR050417">
    <property type="entry name" value="Sugar_Epim/Isomerase"/>
</dbReference>
<dbReference type="InterPro" id="IPR026040">
    <property type="entry name" value="HyI-like"/>
</dbReference>
<dbReference type="RefSeq" id="WP_248665787.1">
    <property type="nucleotide sequence ID" value="NZ_JALPRX010000015.1"/>
</dbReference>
<dbReference type="NCBIfam" id="NF043033">
    <property type="entry name" value="OxoTetrIsom"/>
    <property type="match status" value="1"/>
</dbReference>
<evidence type="ECO:0000259" key="4">
    <source>
        <dbReference type="Pfam" id="PF01261"/>
    </source>
</evidence>
<evidence type="ECO:0000256" key="1">
    <source>
        <dbReference type="ARBA" id="ARBA00023235"/>
    </source>
</evidence>
<dbReference type="Pfam" id="PF01261">
    <property type="entry name" value="AP_endonuc_2"/>
    <property type="match status" value="1"/>
</dbReference>
<dbReference type="InterPro" id="IPR036237">
    <property type="entry name" value="Xyl_isomerase-like_sf"/>
</dbReference>
<dbReference type="PIRSF" id="PIRSF006241">
    <property type="entry name" value="HyI"/>
    <property type="match status" value="1"/>
</dbReference>
<dbReference type="Proteomes" id="UP001139516">
    <property type="component" value="Unassembled WGS sequence"/>
</dbReference>
<feature type="domain" description="Xylose isomerase-like TIM barrel" evidence="4">
    <location>
        <begin position="21"/>
        <end position="256"/>
    </location>
</feature>
<accession>A0A9X1Y3U0</accession>
<dbReference type="InterPro" id="IPR053398">
    <property type="entry name" value="HPT_OtnI_isomerases"/>
</dbReference>
<proteinExistence type="inferred from homology"/>
<evidence type="ECO:0000256" key="3">
    <source>
        <dbReference type="PIRSR" id="PIRSR006241-50"/>
    </source>
</evidence>
<evidence type="ECO:0000313" key="6">
    <source>
        <dbReference type="Proteomes" id="UP001139516"/>
    </source>
</evidence>
<dbReference type="EMBL" id="JALPRX010000015">
    <property type="protein sequence ID" value="MCK8783664.1"/>
    <property type="molecule type" value="Genomic_DNA"/>
</dbReference>
<protein>
    <submittedName>
        <fullName evidence="5">Hydroxypyruvate isomerase family protein</fullName>
    </submittedName>
</protein>
<dbReference type="GO" id="GO:0008903">
    <property type="term" value="F:hydroxypyruvate isomerase activity"/>
    <property type="evidence" value="ECO:0007669"/>
    <property type="project" value="TreeGrafter"/>
</dbReference>
<organism evidence="5 6">
    <name type="scientific">Roseomonas acroporae</name>
    <dbReference type="NCBI Taxonomy" id="2937791"/>
    <lineage>
        <taxon>Bacteria</taxon>
        <taxon>Pseudomonadati</taxon>
        <taxon>Pseudomonadota</taxon>
        <taxon>Alphaproteobacteria</taxon>
        <taxon>Acetobacterales</taxon>
        <taxon>Roseomonadaceae</taxon>
        <taxon>Roseomonas</taxon>
    </lineage>
</organism>
<evidence type="ECO:0000313" key="5">
    <source>
        <dbReference type="EMBL" id="MCK8783664.1"/>
    </source>
</evidence>
<feature type="active site" description="Proton donor/acceptor" evidence="3">
    <location>
        <position position="240"/>
    </location>
</feature>
<gene>
    <name evidence="5" type="ORF">M0638_04615</name>
</gene>
<name>A0A9X1Y3U0_9PROT</name>
<sequence length="259" mass="28697">MPRFAANLSMMFNEVPFLDRFALARQAGFEAVEFLFPYEHPPESIRERLDGCGLRQVLFNAPPGDWAGGERGTASLPDRQAEFRAGIETALRYAAALGCPRLHVMGGIPGPGQSREAARARYVANLAWAAERCQQEGVLVLIEPINRHDMPGYILGSSDEAAAIVEAIGPERIALQYDLYHTQITEGDLTRRAERLLPIIGHMQLADVPHRHEPGTGEIAWDYVLGRIDAMGYRGWIGCEYRPAGETVAGLGWIERFRA</sequence>
<comment type="caution">
    <text evidence="5">The sequence shown here is derived from an EMBL/GenBank/DDBJ whole genome shotgun (WGS) entry which is preliminary data.</text>
</comment>
<dbReference type="PANTHER" id="PTHR43489">
    <property type="entry name" value="ISOMERASE"/>
    <property type="match status" value="1"/>
</dbReference>